<dbReference type="PRINTS" id="PR01071">
    <property type="entry name" value="ACOABIOTINCC"/>
</dbReference>
<comment type="caution">
    <text evidence="11">The sequence shown here is derived from an EMBL/GenBank/DDBJ whole genome shotgun (WGS) entry which is preliminary data.</text>
</comment>
<evidence type="ECO:0000256" key="3">
    <source>
        <dbReference type="ARBA" id="ARBA00022516"/>
    </source>
</evidence>
<proteinExistence type="predicted"/>
<dbReference type="Pfam" id="PF00364">
    <property type="entry name" value="Biotin_lipoyl"/>
    <property type="match status" value="1"/>
</dbReference>
<dbReference type="PROSITE" id="PS00188">
    <property type="entry name" value="BIOTIN"/>
    <property type="match status" value="1"/>
</dbReference>
<dbReference type="InterPro" id="IPR050709">
    <property type="entry name" value="Biotin_Carboxyl_Carrier/Decarb"/>
</dbReference>
<dbReference type="GO" id="GO:0003989">
    <property type="term" value="F:acetyl-CoA carboxylase activity"/>
    <property type="evidence" value="ECO:0007669"/>
    <property type="project" value="InterPro"/>
</dbReference>
<evidence type="ECO:0000259" key="10">
    <source>
        <dbReference type="PROSITE" id="PS50968"/>
    </source>
</evidence>
<dbReference type="UniPathway" id="UPA00094"/>
<dbReference type="InterPro" id="IPR011053">
    <property type="entry name" value="Single_hybrid_motif"/>
</dbReference>
<keyword evidence="6 8" id="KW-0275">Fatty acid biosynthesis</keyword>
<dbReference type="PANTHER" id="PTHR45266">
    <property type="entry name" value="OXALOACETATE DECARBOXYLASE ALPHA CHAIN"/>
    <property type="match status" value="1"/>
</dbReference>
<dbReference type="RefSeq" id="WP_179641637.1">
    <property type="nucleotide sequence ID" value="NZ_BAAAYY010000007.1"/>
</dbReference>
<keyword evidence="4 8" id="KW-0276">Fatty acid metabolism</keyword>
<evidence type="ECO:0000256" key="9">
    <source>
        <dbReference type="SAM" id="MobiDB-lite"/>
    </source>
</evidence>
<dbReference type="Gene3D" id="2.40.50.100">
    <property type="match status" value="1"/>
</dbReference>
<comment type="pathway">
    <text evidence="1 8">Lipid metabolism; fatty acid biosynthesis.</text>
</comment>
<dbReference type="GO" id="GO:0006633">
    <property type="term" value="P:fatty acid biosynthetic process"/>
    <property type="evidence" value="ECO:0007669"/>
    <property type="project" value="UniProtKB-UniPathway"/>
</dbReference>
<reference evidence="11 12" key="1">
    <citation type="submission" date="2020-07" db="EMBL/GenBank/DDBJ databases">
        <title>Sequencing the genomes of 1000 actinobacteria strains.</title>
        <authorList>
            <person name="Klenk H.-P."/>
        </authorList>
    </citation>
    <scope>NUCLEOTIDE SEQUENCE [LARGE SCALE GENOMIC DNA]</scope>
    <source>
        <strain evidence="11 12">CXB654</strain>
    </source>
</reference>
<dbReference type="CDD" id="cd06850">
    <property type="entry name" value="biotinyl_domain"/>
    <property type="match status" value="1"/>
</dbReference>
<keyword evidence="3 8" id="KW-0444">Lipid biosynthesis</keyword>
<feature type="domain" description="Lipoyl-binding" evidence="10">
    <location>
        <begin position="66"/>
        <end position="142"/>
    </location>
</feature>
<organism evidence="11 12">
    <name type="scientific">Spinactinospora alkalitolerans</name>
    <dbReference type="NCBI Taxonomy" id="687207"/>
    <lineage>
        <taxon>Bacteria</taxon>
        <taxon>Bacillati</taxon>
        <taxon>Actinomycetota</taxon>
        <taxon>Actinomycetes</taxon>
        <taxon>Streptosporangiales</taxon>
        <taxon>Nocardiopsidaceae</taxon>
        <taxon>Spinactinospora</taxon>
    </lineage>
</organism>
<dbReference type="GO" id="GO:0009317">
    <property type="term" value="C:acetyl-CoA carboxylase complex"/>
    <property type="evidence" value="ECO:0007669"/>
    <property type="project" value="InterPro"/>
</dbReference>
<dbReference type="InterPro" id="IPR000089">
    <property type="entry name" value="Biotin_lipoyl"/>
</dbReference>
<dbReference type="SUPFAM" id="SSF51230">
    <property type="entry name" value="Single hybrid motif"/>
    <property type="match status" value="1"/>
</dbReference>
<evidence type="ECO:0000256" key="2">
    <source>
        <dbReference type="ARBA" id="ARBA00017562"/>
    </source>
</evidence>
<dbReference type="InterPro" id="IPR001249">
    <property type="entry name" value="AcCoA_biotinCC"/>
</dbReference>
<keyword evidence="7 8" id="KW-0092">Biotin</keyword>
<keyword evidence="5 8" id="KW-0443">Lipid metabolism</keyword>
<evidence type="ECO:0000256" key="4">
    <source>
        <dbReference type="ARBA" id="ARBA00022832"/>
    </source>
</evidence>
<gene>
    <name evidence="11" type="ORF">HDA32_000528</name>
</gene>
<feature type="region of interest" description="Disordered" evidence="9">
    <location>
        <begin position="42"/>
        <end position="66"/>
    </location>
</feature>
<evidence type="ECO:0000256" key="8">
    <source>
        <dbReference type="RuleBase" id="RU364072"/>
    </source>
</evidence>
<evidence type="ECO:0000256" key="5">
    <source>
        <dbReference type="ARBA" id="ARBA00023098"/>
    </source>
</evidence>
<evidence type="ECO:0000313" key="11">
    <source>
        <dbReference type="EMBL" id="NYE45408.1"/>
    </source>
</evidence>
<dbReference type="EMBL" id="JACCCC010000001">
    <property type="protein sequence ID" value="NYE45408.1"/>
    <property type="molecule type" value="Genomic_DNA"/>
</dbReference>
<evidence type="ECO:0000256" key="6">
    <source>
        <dbReference type="ARBA" id="ARBA00023160"/>
    </source>
</evidence>
<evidence type="ECO:0000256" key="1">
    <source>
        <dbReference type="ARBA" id="ARBA00005194"/>
    </source>
</evidence>
<dbReference type="PANTHER" id="PTHR45266:SF3">
    <property type="entry name" value="OXALOACETATE DECARBOXYLASE ALPHA CHAIN"/>
    <property type="match status" value="1"/>
</dbReference>
<name>A0A852TN97_9ACTN</name>
<dbReference type="AlphaFoldDB" id="A0A852TN97"/>
<dbReference type="Proteomes" id="UP000589036">
    <property type="component" value="Unassembled WGS sequence"/>
</dbReference>
<evidence type="ECO:0000313" key="12">
    <source>
        <dbReference type="Proteomes" id="UP000589036"/>
    </source>
</evidence>
<protein>
    <recommendedName>
        <fullName evidence="2 8">Biotin carboxyl carrier protein of acetyl-CoA carboxylase</fullName>
    </recommendedName>
</protein>
<evidence type="ECO:0000256" key="7">
    <source>
        <dbReference type="ARBA" id="ARBA00023267"/>
    </source>
</evidence>
<dbReference type="PROSITE" id="PS50968">
    <property type="entry name" value="BIOTINYL_LIPOYL"/>
    <property type="match status" value="1"/>
</dbReference>
<keyword evidence="12" id="KW-1185">Reference proteome</keyword>
<dbReference type="InterPro" id="IPR001882">
    <property type="entry name" value="Biotin_BS"/>
</dbReference>
<accession>A0A852TN97</accession>
<sequence>MNGTDGEKLIAALSKTVDELMRTAARQPVRVSVRVGDAAIEAEWPTAGGGPAEEEPKETQAAPEEGTTVNASLVGTFYRASEPGAPPFVDVGDVVQAGQQIAIIEAMKLMIPVEADRSGTLLDVLVGDGESVEFDQPLFALAVEESA</sequence>
<comment type="function">
    <text evidence="8">This protein is a component of the acetyl coenzyme A carboxylase complex; first, biotin carboxylase catalyzes the carboxylation of the carrier protein and then the transcarboxylase transfers the carboxyl group to form malonyl-CoA.</text>
</comment>